<dbReference type="GO" id="GO:0016787">
    <property type="term" value="F:hydrolase activity"/>
    <property type="evidence" value="ECO:0007669"/>
    <property type="project" value="UniProtKB-KW"/>
</dbReference>
<dbReference type="InterPro" id="IPR042226">
    <property type="entry name" value="eFR1_2_sf"/>
</dbReference>
<comment type="subunit">
    <text evidence="9">Monomer.</text>
</comment>
<dbReference type="Gene3D" id="2.30.30.870">
    <property type="entry name" value="Pelota, domain A"/>
    <property type="match status" value="1"/>
</dbReference>
<evidence type="ECO:0000256" key="5">
    <source>
        <dbReference type="ARBA" id="ARBA00022722"/>
    </source>
</evidence>
<organism evidence="11 12">
    <name type="scientific">Candidatus Sysuiplasma superficiale</name>
    <dbReference type="NCBI Taxonomy" id="2823368"/>
    <lineage>
        <taxon>Archaea</taxon>
        <taxon>Methanobacteriati</taxon>
        <taxon>Thermoplasmatota</taxon>
        <taxon>Thermoplasmata</taxon>
        <taxon>Candidatus Sysuiplasmatales</taxon>
        <taxon>Candidatus Sysuiplasmataceae</taxon>
        <taxon>Candidatus Sysuiplasma</taxon>
    </lineage>
</organism>
<dbReference type="HAMAP" id="MF_01853">
    <property type="entry name" value="PelO"/>
    <property type="match status" value="1"/>
</dbReference>
<feature type="domain" description="eRF1/Pelota-like N-terminal" evidence="10">
    <location>
        <begin position="1"/>
        <end position="126"/>
    </location>
</feature>
<dbReference type="GO" id="GO:0046872">
    <property type="term" value="F:metal ion binding"/>
    <property type="evidence" value="ECO:0007669"/>
    <property type="project" value="UniProtKB-UniRule"/>
</dbReference>
<dbReference type="GO" id="GO:0070481">
    <property type="term" value="P:nuclear-transcribed mRNA catabolic process, non-stop decay"/>
    <property type="evidence" value="ECO:0007669"/>
    <property type="project" value="InterPro"/>
</dbReference>
<evidence type="ECO:0000256" key="6">
    <source>
        <dbReference type="ARBA" id="ARBA00022723"/>
    </source>
</evidence>
<evidence type="ECO:0000256" key="4">
    <source>
        <dbReference type="ARBA" id="ARBA00022490"/>
    </source>
</evidence>
<comment type="caution">
    <text evidence="11">The sequence shown here is derived from an EMBL/GenBank/DDBJ whole genome shotgun (WGS) entry which is preliminary data.</text>
</comment>
<dbReference type="NCBIfam" id="TIGR00111">
    <property type="entry name" value="pelota"/>
    <property type="match status" value="1"/>
</dbReference>
<dbReference type="SUPFAM" id="SSF53137">
    <property type="entry name" value="Translational machinery components"/>
    <property type="match status" value="1"/>
</dbReference>
<dbReference type="Gene3D" id="3.30.420.60">
    <property type="entry name" value="eRF1 domain 2"/>
    <property type="match status" value="1"/>
</dbReference>
<comment type="cofactor">
    <cofactor evidence="1 9">
        <name>a divalent metal cation</name>
        <dbReference type="ChEBI" id="CHEBI:60240"/>
    </cofactor>
</comment>
<protein>
    <recommendedName>
        <fullName evidence="9">Protein pelota homolog</fullName>
        <ecNumber evidence="9">3.1.-.-</ecNumber>
    </recommendedName>
</protein>
<evidence type="ECO:0000256" key="3">
    <source>
        <dbReference type="ARBA" id="ARBA00009504"/>
    </source>
</evidence>
<dbReference type="SUPFAM" id="SSF159065">
    <property type="entry name" value="Dom34/Pelota N-terminal domain-like"/>
    <property type="match status" value="1"/>
</dbReference>
<comment type="similarity">
    <text evidence="3 9">Belongs to the eukaryotic release factor 1 family. Pelota subfamily.</text>
</comment>
<dbReference type="InterPro" id="IPR023521">
    <property type="entry name" value="Pelota_arc"/>
</dbReference>
<comment type="function">
    <text evidence="9">May function in recognizing stalled ribosomes, interact with stem-loop structures in stalled mRNA molecules, and effect endonucleolytic cleavage of the mRNA. May play a role in the release non-functional ribosomes and degradation of damaged mRNAs. Has endoribonuclease activity.</text>
</comment>
<dbReference type="GO" id="GO:0004519">
    <property type="term" value="F:endonuclease activity"/>
    <property type="evidence" value="ECO:0007669"/>
    <property type="project" value="UniProtKB-UniRule"/>
</dbReference>
<keyword evidence="5 9" id="KW-0540">Nuclease</keyword>
<dbReference type="Pfam" id="PF03465">
    <property type="entry name" value="eRF1_3"/>
    <property type="match status" value="1"/>
</dbReference>
<dbReference type="SMART" id="SM01194">
    <property type="entry name" value="eRF1_1"/>
    <property type="match status" value="1"/>
</dbReference>
<name>A0A8J7YPU8_9ARCH</name>
<evidence type="ECO:0000259" key="10">
    <source>
        <dbReference type="SMART" id="SM01194"/>
    </source>
</evidence>
<keyword evidence="6 9" id="KW-0479">Metal-binding</keyword>
<dbReference type="GO" id="GO:0070966">
    <property type="term" value="P:nuclear-transcribed mRNA catabolic process, no-go decay"/>
    <property type="evidence" value="ECO:0007669"/>
    <property type="project" value="InterPro"/>
</dbReference>
<keyword evidence="7 9" id="KW-0255">Endonuclease</keyword>
<dbReference type="EMBL" id="JAGVSJ010000006">
    <property type="protein sequence ID" value="MBX8631566.1"/>
    <property type="molecule type" value="Genomic_DNA"/>
</dbReference>
<dbReference type="PANTHER" id="PTHR10853">
    <property type="entry name" value="PELOTA"/>
    <property type="match status" value="1"/>
</dbReference>
<dbReference type="InterPro" id="IPR038069">
    <property type="entry name" value="Pelota/DOM34_N"/>
</dbReference>
<dbReference type="SUPFAM" id="SSF55315">
    <property type="entry name" value="L30e-like"/>
    <property type="match status" value="1"/>
</dbReference>
<comment type="subcellular location">
    <subcellularLocation>
        <location evidence="2 9">Cytoplasm</location>
    </subcellularLocation>
</comment>
<accession>A0A8J7YPU8</accession>
<evidence type="ECO:0000256" key="2">
    <source>
        <dbReference type="ARBA" id="ARBA00004496"/>
    </source>
</evidence>
<dbReference type="InterPro" id="IPR004405">
    <property type="entry name" value="TF_pelota"/>
</dbReference>
<dbReference type="Pfam" id="PF26356">
    <property type="entry name" value="Pelota_N"/>
    <property type="match status" value="1"/>
</dbReference>
<sequence length="344" mass="38786">MRLLSQNPRTGEIKVLVTNPDDLWHLSNIIRPGDRVKGYTFRREEAREDAVRAQREPKVRLFLTVVVDRVEFMDFQNVLRVTGRIVDAEFGTGSFHTFNIEEGSDIIIEKEEWHRHDLERIREAVEGKGSSRFICISIEHGEATIAVVKSFGVDEIAVIHGRESKEEGTSAVRDDLYMETIKQVRALPKMPVLVAGPGFIKEDFLRKAREVEPSLFSDAQVIQTGQGGMAGIREALSKPENSRLLQDARMSEEVKAVNEIMEGISRNGPVVYGVEGVRKALEAGAVKKLVLTDRLLRDREIESMMRTAEEKAGEIFIVTSRWESGKQLDGLGGIAAVLRYRTWQ</sequence>
<dbReference type="Gene3D" id="3.30.1330.30">
    <property type="match status" value="1"/>
</dbReference>
<dbReference type="InterPro" id="IPR058547">
    <property type="entry name" value="Pelota_N"/>
</dbReference>
<proteinExistence type="inferred from homology"/>
<dbReference type="InterPro" id="IPR005140">
    <property type="entry name" value="eRF1_Pelota-like_N"/>
</dbReference>
<evidence type="ECO:0000313" key="12">
    <source>
        <dbReference type="Proteomes" id="UP000716004"/>
    </source>
</evidence>
<dbReference type="Proteomes" id="UP000716004">
    <property type="component" value="Unassembled WGS sequence"/>
</dbReference>
<dbReference type="GO" id="GO:0071025">
    <property type="term" value="P:RNA surveillance"/>
    <property type="evidence" value="ECO:0007669"/>
    <property type="project" value="InterPro"/>
</dbReference>
<evidence type="ECO:0000256" key="1">
    <source>
        <dbReference type="ARBA" id="ARBA00001968"/>
    </source>
</evidence>
<dbReference type="EC" id="3.1.-.-" evidence="9"/>
<dbReference type="InterPro" id="IPR005142">
    <property type="entry name" value="eRF1_3"/>
</dbReference>
<keyword evidence="4 9" id="KW-0963">Cytoplasm</keyword>
<dbReference type="AlphaFoldDB" id="A0A8J7YPU8"/>
<evidence type="ECO:0000256" key="7">
    <source>
        <dbReference type="ARBA" id="ARBA00022759"/>
    </source>
</evidence>
<evidence type="ECO:0000256" key="8">
    <source>
        <dbReference type="ARBA" id="ARBA00022801"/>
    </source>
</evidence>
<dbReference type="GO" id="GO:0032790">
    <property type="term" value="P:ribosome disassembly"/>
    <property type="evidence" value="ECO:0007669"/>
    <property type="project" value="TreeGrafter"/>
</dbReference>
<dbReference type="GO" id="GO:0070651">
    <property type="term" value="P:nonfunctional rRNA decay"/>
    <property type="evidence" value="ECO:0007669"/>
    <property type="project" value="TreeGrafter"/>
</dbReference>
<keyword evidence="8 9" id="KW-0378">Hydrolase</keyword>
<dbReference type="InterPro" id="IPR029064">
    <property type="entry name" value="Ribosomal_eL30-like_sf"/>
</dbReference>
<evidence type="ECO:0000256" key="9">
    <source>
        <dbReference type="HAMAP-Rule" id="MF_01853"/>
    </source>
</evidence>
<gene>
    <name evidence="9" type="primary">pelA</name>
    <name evidence="11" type="ORF">J9259_03460</name>
</gene>
<comment type="domain">
    <text evidence="9">The N-terminal domain has the RNA-binding Sm fold. It harbors the endoribonuclease activity.</text>
</comment>
<dbReference type="PANTHER" id="PTHR10853:SF0">
    <property type="entry name" value="PROTEIN PELOTA HOMOLOG"/>
    <property type="match status" value="1"/>
</dbReference>
<dbReference type="GO" id="GO:0005737">
    <property type="term" value="C:cytoplasm"/>
    <property type="evidence" value="ECO:0007669"/>
    <property type="project" value="UniProtKB-SubCell"/>
</dbReference>
<evidence type="ECO:0000313" key="11">
    <source>
        <dbReference type="EMBL" id="MBX8631566.1"/>
    </source>
</evidence>
<reference evidence="11" key="1">
    <citation type="submission" date="2021-04" db="EMBL/GenBank/DDBJ databases">
        <title>Genomic insights into ecological role and evolution of a novel Thermoplasmata order Candidatus Sysuiplasmatales.</title>
        <authorList>
            <person name="Yuan Y."/>
        </authorList>
    </citation>
    <scope>NUCLEOTIDE SEQUENCE</scope>
    <source>
        <strain evidence="11">YP2-bin.285</strain>
    </source>
</reference>